<evidence type="ECO:0000256" key="2">
    <source>
        <dbReference type="ARBA" id="ARBA00022574"/>
    </source>
</evidence>
<dbReference type="InterPro" id="IPR001680">
    <property type="entry name" value="WD40_rpt"/>
</dbReference>
<proteinExistence type="inferred from homology"/>
<evidence type="ECO:0000256" key="6">
    <source>
        <dbReference type="ARBA" id="ARBA00047551"/>
    </source>
</evidence>
<evidence type="ECO:0000256" key="5">
    <source>
        <dbReference type="ARBA" id="ARBA00039131"/>
    </source>
</evidence>
<dbReference type="SMART" id="SM00320">
    <property type="entry name" value="WD40"/>
    <property type="match status" value="3"/>
</dbReference>
<gene>
    <name evidence="7" type="ORF">MACJ_003565</name>
</gene>
<dbReference type="Pfam" id="PF00400">
    <property type="entry name" value="WD40"/>
    <property type="match status" value="1"/>
</dbReference>
<evidence type="ECO:0000256" key="1">
    <source>
        <dbReference type="ARBA" id="ARBA00005156"/>
    </source>
</evidence>
<dbReference type="GO" id="GO:0061685">
    <property type="term" value="F:diphthine methylesterase activity"/>
    <property type="evidence" value="ECO:0007669"/>
    <property type="project" value="UniProtKB-EC"/>
</dbReference>
<evidence type="ECO:0000256" key="4">
    <source>
        <dbReference type="ARBA" id="ARBA00038092"/>
    </source>
</evidence>
<comment type="catalytic activity">
    <reaction evidence="6">
        <text>diphthine methyl ester-[translation elongation factor 2] + H2O = diphthine-[translation elongation factor 2] + methanol + H(+)</text>
        <dbReference type="Rhea" id="RHEA:42656"/>
        <dbReference type="Rhea" id="RHEA-COMP:10172"/>
        <dbReference type="Rhea" id="RHEA-COMP:10173"/>
        <dbReference type="ChEBI" id="CHEBI:15377"/>
        <dbReference type="ChEBI" id="CHEBI:15378"/>
        <dbReference type="ChEBI" id="CHEBI:17790"/>
        <dbReference type="ChEBI" id="CHEBI:79005"/>
        <dbReference type="ChEBI" id="CHEBI:82696"/>
        <dbReference type="EC" id="3.1.1.97"/>
    </reaction>
</comment>
<dbReference type="EC" id="3.1.1.97" evidence="5"/>
<sequence length="324" mass="35715">MNECNSIATFALESQPDCIKSFPFLDSSGTPLSYPPVFPDIYSFSEPYLTGSFIVSCYRYDELTRERDGCLMFFNPSTFLESKIISENTFDTLPKLHYFGRDIGGILSCSWTRFENAYGISCISSNLTIGQYIVDHSDESGPSDPKFTCVKRLRLSDAGDSSVGLSLSLSDEYASSMCVTCSDGTAYFVSETGDVTKWEAHRVETWTSSFLPGASNVILTGSDDSTARVFDLRTGYGPVFTISCHSSGVTAVQFLPNNSNLFYTGGFDKLLVKHDYRNLSKPLQVLETSTAVWFLDFIADFDGSLNKLHISGCYDGSAIYDSGE</sequence>
<name>A0A976SLA8_THEOR</name>
<accession>A0A976SLA8</accession>
<dbReference type="SUPFAM" id="SSF50998">
    <property type="entry name" value="Quinoprotein alcohol dehydrogenase-like"/>
    <property type="match status" value="1"/>
</dbReference>
<dbReference type="GO" id="GO:0005737">
    <property type="term" value="C:cytoplasm"/>
    <property type="evidence" value="ECO:0007669"/>
    <property type="project" value="TreeGrafter"/>
</dbReference>
<keyword evidence="3" id="KW-0677">Repeat</keyword>
<dbReference type="Gene3D" id="2.130.10.10">
    <property type="entry name" value="YVTN repeat-like/Quinoprotein amine dehydrogenase"/>
    <property type="match status" value="1"/>
</dbReference>
<dbReference type="InterPro" id="IPR011047">
    <property type="entry name" value="Quinoprotein_ADH-like_sf"/>
</dbReference>
<reference evidence="7" key="1">
    <citation type="submission" date="2022-07" db="EMBL/GenBank/DDBJ databases">
        <title>Evaluation of T. orientalis genome assembly methods using nanopore sequencing and analysis of variation between genomes.</title>
        <authorList>
            <person name="Yam J."/>
            <person name="Micallef M.L."/>
            <person name="Liu M."/>
            <person name="Djordjevic S.P."/>
            <person name="Bogema D.R."/>
            <person name="Jenkins C."/>
        </authorList>
    </citation>
    <scope>NUCLEOTIDE SEQUENCE</scope>
    <source>
        <strain evidence="7">Fish Creek</strain>
    </source>
</reference>
<comment type="pathway">
    <text evidence="1">Protein modification; peptidyl-diphthamide biosynthesis.</text>
</comment>
<dbReference type="InterPro" id="IPR052415">
    <property type="entry name" value="Diphthine_MTase"/>
</dbReference>
<evidence type="ECO:0000313" key="7">
    <source>
        <dbReference type="EMBL" id="UVC54602.1"/>
    </source>
</evidence>
<dbReference type="PANTHER" id="PTHR46042">
    <property type="entry name" value="DIPHTHINE METHYLTRANSFERASE"/>
    <property type="match status" value="1"/>
</dbReference>
<dbReference type="GO" id="GO:0017183">
    <property type="term" value="P:protein histidyl modification to diphthamide"/>
    <property type="evidence" value="ECO:0007669"/>
    <property type="project" value="TreeGrafter"/>
</dbReference>
<dbReference type="AlphaFoldDB" id="A0A976SLA8"/>
<dbReference type="Proteomes" id="UP000244803">
    <property type="component" value="Chromosome 2"/>
</dbReference>
<comment type="similarity">
    <text evidence="4">Belongs to the DPH7 family.</text>
</comment>
<dbReference type="InterPro" id="IPR015943">
    <property type="entry name" value="WD40/YVTN_repeat-like_dom_sf"/>
</dbReference>
<dbReference type="PANTHER" id="PTHR46042:SF1">
    <property type="entry name" value="DIPHTHINE METHYLTRANSFERASE"/>
    <property type="match status" value="1"/>
</dbReference>
<evidence type="ECO:0000313" key="8">
    <source>
        <dbReference type="Proteomes" id="UP000244803"/>
    </source>
</evidence>
<keyword evidence="7" id="KW-0378">Hydrolase</keyword>
<evidence type="ECO:0000256" key="3">
    <source>
        <dbReference type="ARBA" id="ARBA00022737"/>
    </source>
</evidence>
<protein>
    <recommendedName>
        <fullName evidence="5">methylated diphthine methylhydrolase</fullName>
        <ecNumber evidence="5">3.1.1.97</ecNumber>
    </recommendedName>
</protein>
<dbReference type="EMBL" id="CP056068">
    <property type="protein sequence ID" value="UVC54602.1"/>
    <property type="molecule type" value="Genomic_DNA"/>
</dbReference>
<keyword evidence="2" id="KW-0853">WD repeat</keyword>
<organism evidence="7 8">
    <name type="scientific">Theileria orientalis</name>
    <dbReference type="NCBI Taxonomy" id="68886"/>
    <lineage>
        <taxon>Eukaryota</taxon>
        <taxon>Sar</taxon>
        <taxon>Alveolata</taxon>
        <taxon>Apicomplexa</taxon>
        <taxon>Aconoidasida</taxon>
        <taxon>Piroplasmida</taxon>
        <taxon>Theileriidae</taxon>
        <taxon>Theileria</taxon>
    </lineage>
</organism>